<evidence type="ECO:0000313" key="2">
    <source>
        <dbReference type="EMBL" id="TYK06185.1"/>
    </source>
</evidence>
<comment type="caution">
    <text evidence="2">The sequence shown here is derived from an EMBL/GenBank/DDBJ whole genome shotgun (WGS) entry which is preliminary data.</text>
</comment>
<name>A0A5D3C474_CUCMM</name>
<keyword evidence="2" id="KW-0808">Transferase</keyword>
<evidence type="ECO:0000256" key="1">
    <source>
        <dbReference type="SAM" id="MobiDB-lite"/>
    </source>
</evidence>
<accession>A0A5D3C474</accession>
<dbReference type="AlphaFoldDB" id="A0A5D3C474"/>
<sequence>MVQTRIEEQLEVFDQEIAGLEKESSKMPVIEASLSEITKNLELMRLQTEKQQQLLLELNAKERSMMSERLTESTICDSSTTKGKESEATSKDIRADRNIKEGRNEKKSKNDENVGDRNKFKKVEMPIFNGEDHDSWLFRTERYFHIHKLTYQGDNTSWCNIGFRNCHSRQGHM</sequence>
<reference evidence="2 3" key="1">
    <citation type="submission" date="2019-08" db="EMBL/GenBank/DDBJ databases">
        <title>Draft genome sequences of two oriental melons (Cucumis melo L. var makuwa).</title>
        <authorList>
            <person name="Kwon S.-Y."/>
        </authorList>
    </citation>
    <scope>NUCLEOTIDE SEQUENCE [LARGE SCALE GENOMIC DNA]</scope>
    <source>
        <strain evidence="3">cv. Chang Bougi</strain>
        <tissue evidence="2">Leaf</tissue>
    </source>
</reference>
<dbReference type="EMBL" id="SSTD01013634">
    <property type="protein sequence ID" value="TYK06185.1"/>
    <property type="molecule type" value="Genomic_DNA"/>
</dbReference>
<gene>
    <name evidence="2" type="ORF">E5676_scaffold287G00420</name>
</gene>
<proteinExistence type="predicted"/>
<feature type="region of interest" description="Disordered" evidence="1">
    <location>
        <begin position="67"/>
        <end position="117"/>
    </location>
</feature>
<feature type="compositionally biased region" description="Polar residues" evidence="1">
    <location>
        <begin position="72"/>
        <end position="81"/>
    </location>
</feature>
<feature type="compositionally biased region" description="Basic and acidic residues" evidence="1">
    <location>
        <begin position="82"/>
        <end position="117"/>
    </location>
</feature>
<dbReference type="Proteomes" id="UP000321947">
    <property type="component" value="Unassembled WGS sequence"/>
</dbReference>
<dbReference type="GO" id="GO:0008168">
    <property type="term" value="F:methyltransferase activity"/>
    <property type="evidence" value="ECO:0007669"/>
    <property type="project" value="UniProtKB-KW"/>
</dbReference>
<keyword evidence="2" id="KW-0489">Methyltransferase</keyword>
<evidence type="ECO:0000313" key="3">
    <source>
        <dbReference type="Proteomes" id="UP000321947"/>
    </source>
</evidence>
<organism evidence="2 3">
    <name type="scientific">Cucumis melo var. makuwa</name>
    <name type="common">Oriental melon</name>
    <dbReference type="NCBI Taxonomy" id="1194695"/>
    <lineage>
        <taxon>Eukaryota</taxon>
        <taxon>Viridiplantae</taxon>
        <taxon>Streptophyta</taxon>
        <taxon>Embryophyta</taxon>
        <taxon>Tracheophyta</taxon>
        <taxon>Spermatophyta</taxon>
        <taxon>Magnoliopsida</taxon>
        <taxon>eudicotyledons</taxon>
        <taxon>Gunneridae</taxon>
        <taxon>Pentapetalae</taxon>
        <taxon>rosids</taxon>
        <taxon>fabids</taxon>
        <taxon>Cucurbitales</taxon>
        <taxon>Cucurbitaceae</taxon>
        <taxon>Benincaseae</taxon>
        <taxon>Cucumis</taxon>
    </lineage>
</organism>
<protein>
    <submittedName>
        <fullName evidence="2">Histone-lysine N-methyltransferase ASHR1 isoform X3</fullName>
    </submittedName>
</protein>
<dbReference type="GO" id="GO:0032259">
    <property type="term" value="P:methylation"/>
    <property type="evidence" value="ECO:0007669"/>
    <property type="project" value="UniProtKB-KW"/>
</dbReference>